<dbReference type="AlphaFoldDB" id="A0A090YBI7"/>
<dbReference type="Proteomes" id="UP000029389">
    <property type="component" value="Unassembled WGS sequence"/>
</dbReference>
<name>A0A090YBI7_9BACI</name>
<dbReference type="EMBL" id="JMQC01000011">
    <property type="protein sequence ID" value="KFM95207.1"/>
    <property type="molecule type" value="Genomic_DNA"/>
</dbReference>
<organism evidence="1 2">
    <name type="scientific">Bacillus clarus</name>
    <dbReference type="NCBI Taxonomy" id="2338372"/>
    <lineage>
        <taxon>Bacteria</taxon>
        <taxon>Bacillati</taxon>
        <taxon>Bacillota</taxon>
        <taxon>Bacilli</taxon>
        <taxon>Bacillales</taxon>
        <taxon>Bacillaceae</taxon>
        <taxon>Bacillus</taxon>
        <taxon>Bacillus cereus group</taxon>
    </lineage>
</organism>
<reference evidence="1 2" key="1">
    <citation type="submission" date="2014-04" db="EMBL/GenBank/DDBJ databases">
        <authorList>
            <person name="Bishop-Lilly K.A."/>
            <person name="Broomall S.M."/>
            <person name="Chain P.S."/>
            <person name="Chertkov O."/>
            <person name="Coyne S.R."/>
            <person name="Daligault H.E."/>
            <person name="Davenport K.W."/>
            <person name="Erkkila T."/>
            <person name="Frey K.G."/>
            <person name="Gibbons H.S."/>
            <person name="Gu W."/>
            <person name="Jaissle J."/>
            <person name="Johnson S.L."/>
            <person name="Koroleva G.I."/>
            <person name="Ladner J.T."/>
            <person name="Lo C.-C."/>
            <person name="Minogue T.D."/>
            <person name="Munk C."/>
            <person name="Palacios G.F."/>
            <person name="Redden C.L."/>
            <person name="Rosenzweig C.N."/>
            <person name="Scholz M.B."/>
            <person name="Teshima H."/>
            <person name="Xu Y."/>
        </authorList>
    </citation>
    <scope>NUCLEOTIDE SEQUENCE [LARGE SCALE GENOMIC DNA]</scope>
    <source>
        <strain evidence="1 2">BHP</strain>
    </source>
</reference>
<protein>
    <submittedName>
        <fullName evidence="1">Putative phage transcriptional regulator, ArpU</fullName>
    </submittedName>
</protein>
<sequence>MKQLFLIPTIDKETEKKVHKEVINILKEYRALKIYFENVAEQKREGVILFSKMNEMENINRMKFEQIERVLCKGLDEDQRNIIGIKYLSNKKCNDDYIYDKLLMNRDKFYKRKKSALRLIAIALGLI</sequence>
<dbReference type="PATRIC" id="fig|1405.8.peg.6037"/>
<accession>A0A090YBI7</accession>
<evidence type="ECO:0000313" key="2">
    <source>
        <dbReference type="Proteomes" id="UP000029389"/>
    </source>
</evidence>
<proteinExistence type="predicted"/>
<evidence type="ECO:0000313" key="1">
    <source>
        <dbReference type="EMBL" id="KFM95207.1"/>
    </source>
</evidence>
<gene>
    <name evidence="1" type="ORF">DJ93_5846</name>
</gene>
<dbReference type="RefSeq" id="WP_042985064.1">
    <property type="nucleotide sequence ID" value="NZ_JMQC01000011.1"/>
</dbReference>
<comment type="caution">
    <text evidence="1">The sequence shown here is derived from an EMBL/GenBank/DDBJ whole genome shotgun (WGS) entry which is preliminary data.</text>
</comment>